<dbReference type="GO" id="GO:0008276">
    <property type="term" value="F:protein methyltransferase activity"/>
    <property type="evidence" value="ECO:0007669"/>
    <property type="project" value="TreeGrafter"/>
</dbReference>
<dbReference type="Gene3D" id="3.40.50.150">
    <property type="entry name" value="Vaccinia Virus protein VP39"/>
    <property type="match status" value="1"/>
</dbReference>
<dbReference type="SUPFAM" id="SSF53335">
    <property type="entry name" value="S-adenosyl-L-methionine-dependent methyltransferases"/>
    <property type="match status" value="1"/>
</dbReference>
<name>A0A7V6A6R5_9BACT</name>
<dbReference type="InterPro" id="IPR029063">
    <property type="entry name" value="SAM-dependent_MTases_sf"/>
</dbReference>
<dbReference type="EMBL" id="DTGR01000229">
    <property type="protein sequence ID" value="HHS30976.1"/>
    <property type="molecule type" value="Genomic_DNA"/>
</dbReference>
<comment type="caution">
    <text evidence="3">The sequence shown here is derived from an EMBL/GenBank/DDBJ whole genome shotgun (WGS) entry which is preliminary data.</text>
</comment>
<dbReference type="Pfam" id="PF06325">
    <property type="entry name" value="PrmA"/>
    <property type="match status" value="1"/>
</dbReference>
<evidence type="ECO:0000256" key="2">
    <source>
        <dbReference type="ARBA" id="ARBA00022679"/>
    </source>
</evidence>
<dbReference type="InterPro" id="IPR050078">
    <property type="entry name" value="Ribosomal_L11_MeTrfase_PrmA"/>
</dbReference>
<dbReference type="PANTHER" id="PTHR43648:SF1">
    <property type="entry name" value="ELECTRON TRANSFER FLAVOPROTEIN BETA SUBUNIT LYSINE METHYLTRANSFERASE"/>
    <property type="match status" value="1"/>
</dbReference>
<dbReference type="PANTHER" id="PTHR43648">
    <property type="entry name" value="ELECTRON TRANSFER FLAVOPROTEIN BETA SUBUNIT LYSINE METHYLTRANSFERASE"/>
    <property type="match status" value="1"/>
</dbReference>
<reference evidence="3" key="1">
    <citation type="journal article" date="2020" name="mSystems">
        <title>Genome- and Community-Level Interaction Insights into Carbon Utilization and Element Cycling Functions of Hydrothermarchaeota in Hydrothermal Sediment.</title>
        <authorList>
            <person name="Zhou Z."/>
            <person name="Liu Y."/>
            <person name="Xu W."/>
            <person name="Pan J."/>
            <person name="Luo Z.H."/>
            <person name="Li M."/>
        </authorList>
    </citation>
    <scope>NUCLEOTIDE SEQUENCE [LARGE SCALE GENOMIC DNA]</scope>
    <source>
        <strain evidence="3">SpSt-767</strain>
    </source>
</reference>
<organism evidence="3">
    <name type="scientific">Desulfobacca acetoxidans</name>
    <dbReference type="NCBI Taxonomy" id="60893"/>
    <lineage>
        <taxon>Bacteria</taxon>
        <taxon>Pseudomonadati</taxon>
        <taxon>Thermodesulfobacteriota</taxon>
        <taxon>Desulfobaccia</taxon>
        <taxon>Desulfobaccales</taxon>
        <taxon>Desulfobaccaceae</taxon>
        <taxon>Desulfobacca</taxon>
    </lineage>
</organism>
<protein>
    <submittedName>
        <fullName evidence="3">Methyltransferase domain-containing protein</fullName>
    </submittedName>
</protein>
<dbReference type="AlphaFoldDB" id="A0A7V6A6R5"/>
<dbReference type="GO" id="GO:0032259">
    <property type="term" value="P:methylation"/>
    <property type="evidence" value="ECO:0007669"/>
    <property type="project" value="UniProtKB-KW"/>
</dbReference>
<keyword evidence="1 3" id="KW-0489">Methyltransferase</keyword>
<evidence type="ECO:0000313" key="3">
    <source>
        <dbReference type="EMBL" id="HHS30976.1"/>
    </source>
</evidence>
<accession>A0A7V6A6R5</accession>
<keyword evidence="2 3" id="KW-0808">Transferase</keyword>
<evidence type="ECO:0000256" key="1">
    <source>
        <dbReference type="ARBA" id="ARBA00022603"/>
    </source>
</evidence>
<proteinExistence type="predicted"/>
<sequence length="206" mass="22556">MFQRLTRRLWLVTFRSNQAESSAKILKISIGEAFNPTHSTSRLCLDLLTKNLVAARLNNLLDVGCGAGLLGLAAAALGVPVVVGVDLAGQATRETLENARKNRLSGPLKVVRGSTECLKAAFDLVVANLPWEVQMAKAPELDRLAAPGASIILSGFRPSQEGPLLAAYQRLGWFLSRREIKEFRHPELPAGMDFSWVAWVLKRSRL</sequence>
<gene>
    <name evidence="3" type="ORF">ENV52_14920</name>
</gene>